<dbReference type="GO" id="GO:1990904">
    <property type="term" value="C:ribonucleoprotein complex"/>
    <property type="evidence" value="ECO:0007669"/>
    <property type="project" value="UniProtKB-KW"/>
</dbReference>
<name>A0A0A8L240_9SACH</name>
<keyword evidence="2" id="KW-0689">Ribosomal protein</keyword>
<evidence type="ECO:0000313" key="6">
    <source>
        <dbReference type="Proteomes" id="UP000031516"/>
    </source>
</evidence>
<dbReference type="InterPro" id="IPR036935">
    <property type="entry name" value="Ribosomal_bL9_N_sf"/>
</dbReference>
<evidence type="ECO:0000313" key="5">
    <source>
        <dbReference type="EMBL" id="CDO93127.1"/>
    </source>
</evidence>
<dbReference type="AlphaFoldDB" id="A0A0A8L240"/>
<evidence type="ECO:0000259" key="4">
    <source>
        <dbReference type="Pfam" id="PF01281"/>
    </source>
</evidence>
<sequence length="128" mass="14404">MFRPTSVRLSALTKRTKRVQVQLLKDFPKFQFHAGEVVNVKPSLMRNFLHNYNGARYILKDSDIDQLLLASAKKSRTVAAAAKRTEPKVKASVKKVSKEAEKKEVELPKSALNTEITIETVKIPGLDL</sequence>
<dbReference type="InterPro" id="IPR020070">
    <property type="entry name" value="Ribosomal_bL9_N"/>
</dbReference>
<evidence type="ECO:0000256" key="1">
    <source>
        <dbReference type="ARBA" id="ARBA00010605"/>
    </source>
</evidence>
<dbReference type="GO" id="GO:0005840">
    <property type="term" value="C:ribosome"/>
    <property type="evidence" value="ECO:0007669"/>
    <property type="project" value="UniProtKB-KW"/>
</dbReference>
<comment type="caution">
    <text evidence="5">The sequence shown here is derived from an EMBL/GenBank/DDBJ whole genome shotgun (WGS) entry which is preliminary data.</text>
</comment>
<evidence type="ECO:0000256" key="3">
    <source>
        <dbReference type="ARBA" id="ARBA00023274"/>
    </source>
</evidence>
<gene>
    <name evidence="5" type="ORF">KLDO_g1429</name>
</gene>
<protein>
    <submittedName>
        <fullName evidence="5">WGS project CCBQ000000000 data, contig 00099</fullName>
    </submittedName>
</protein>
<dbReference type="Gene3D" id="3.40.5.10">
    <property type="entry name" value="Ribosomal protein L9, N-terminal domain"/>
    <property type="match status" value="1"/>
</dbReference>
<reference evidence="5 6" key="1">
    <citation type="submission" date="2014-03" db="EMBL/GenBank/DDBJ databases">
        <title>The genome of Kluyveromyces dobzhanskii.</title>
        <authorList>
            <person name="Nystedt B."/>
            <person name="Astrom S."/>
        </authorList>
    </citation>
    <scope>NUCLEOTIDE SEQUENCE [LARGE SCALE GENOMIC DNA]</scope>
    <source>
        <strain evidence="5 6">CBS 2104</strain>
    </source>
</reference>
<feature type="domain" description="Ribosomal protein L9" evidence="4">
    <location>
        <begin position="19"/>
        <end position="55"/>
    </location>
</feature>
<comment type="similarity">
    <text evidence="1">Belongs to the bacterial ribosomal protein bL9 family.</text>
</comment>
<dbReference type="EMBL" id="CCBQ010000019">
    <property type="protein sequence ID" value="CDO93127.1"/>
    <property type="molecule type" value="Genomic_DNA"/>
</dbReference>
<keyword evidence="6" id="KW-1185">Reference proteome</keyword>
<evidence type="ECO:0000256" key="2">
    <source>
        <dbReference type="ARBA" id="ARBA00022980"/>
    </source>
</evidence>
<dbReference type="OrthoDB" id="5555409at2759"/>
<dbReference type="Proteomes" id="UP000031516">
    <property type="component" value="Unassembled WGS sequence"/>
</dbReference>
<dbReference type="Pfam" id="PF01281">
    <property type="entry name" value="Ribosomal_L9_N"/>
    <property type="match status" value="1"/>
</dbReference>
<keyword evidence="3" id="KW-0687">Ribonucleoprotein</keyword>
<accession>A0A0A8L240</accession>
<proteinExistence type="inferred from homology"/>
<organism evidence="5 6">
    <name type="scientific">Kluyveromyces dobzhanskii CBS 2104</name>
    <dbReference type="NCBI Taxonomy" id="1427455"/>
    <lineage>
        <taxon>Eukaryota</taxon>
        <taxon>Fungi</taxon>
        <taxon>Dikarya</taxon>
        <taxon>Ascomycota</taxon>
        <taxon>Saccharomycotina</taxon>
        <taxon>Saccharomycetes</taxon>
        <taxon>Saccharomycetales</taxon>
        <taxon>Saccharomycetaceae</taxon>
        <taxon>Kluyveromyces</taxon>
    </lineage>
</organism>